<keyword evidence="4 7" id="KW-0812">Transmembrane</keyword>
<dbReference type="PANTHER" id="PTHR34040">
    <property type="entry name" value="FLAGELLAR BIOSYNTHETIC PROTEIN FLIQ"/>
    <property type="match status" value="1"/>
</dbReference>
<evidence type="ECO:0000313" key="8">
    <source>
        <dbReference type="EMBL" id="MBU3078611.1"/>
    </source>
</evidence>
<keyword evidence="8" id="KW-0966">Cell projection</keyword>
<comment type="subcellular location">
    <subcellularLocation>
        <location evidence="1">Cell membrane</location>
        <topology evidence="1">Multi-pass membrane protein</topology>
    </subcellularLocation>
</comment>
<dbReference type="PIRSF" id="PIRSF004669">
    <property type="entry name" value="FliQ"/>
    <property type="match status" value="1"/>
</dbReference>
<dbReference type="PANTHER" id="PTHR34040:SF2">
    <property type="entry name" value="FLAGELLAR BIOSYNTHETIC PROTEIN FLIQ"/>
    <property type="match status" value="1"/>
</dbReference>
<organism evidence="8 9">
    <name type="scientific">Sphingomonas quercus</name>
    <dbReference type="NCBI Taxonomy" id="2842451"/>
    <lineage>
        <taxon>Bacteria</taxon>
        <taxon>Pseudomonadati</taxon>
        <taxon>Pseudomonadota</taxon>
        <taxon>Alphaproteobacteria</taxon>
        <taxon>Sphingomonadales</taxon>
        <taxon>Sphingomonadaceae</taxon>
        <taxon>Sphingomonas</taxon>
    </lineage>
</organism>
<evidence type="ECO:0000256" key="4">
    <source>
        <dbReference type="ARBA" id="ARBA00022692"/>
    </source>
</evidence>
<evidence type="ECO:0000256" key="7">
    <source>
        <dbReference type="SAM" id="Phobius"/>
    </source>
</evidence>
<evidence type="ECO:0000313" key="9">
    <source>
        <dbReference type="Proteomes" id="UP000776276"/>
    </source>
</evidence>
<feature type="transmembrane region" description="Helical" evidence="7">
    <location>
        <begin position="12"/>
        <end position="35"/>
    </location>
</feature>
<dbReference type="Pfam" id="PF01313">
    <property type="entry name" value="Bac_export_3"/>
    <property type="match status" value="1"/>
</dbReference>
<name>A0ABS6BLG6_9SPHN</name>
<feature type="transmembrane region" description="Helical" evidence="7">
    <location>
        <begin position="55"/>
        <end position="78"/>
    </location>
</feature>
<accession>A0ABS6BLG6</accession>
<comment type="similarity">
    <text evidence="2">Belongs to the FliQ/MopD/SpaQ family.</text>
</comment>
<keyword evidence="6 7" id="KW-0472">Membrane</keyword>
<dbReference type="Proteomes" id="UP000776276">
    <property type="component" value="Unassembled WGS sequence"/>
</dbReference>
<evidence type="ECO:0000256" key="2">
    <source>
        <dbReference type="ARBA" id="ARBA00006156"/>
    </source>
</evidence>
<proteinExistence type="inferred from homology"/>
<keyword evidence="3" id="KW-1003">Cell membrane</keyword>
<evidence type="ECO:0000256" key="5">
    <source>
        <dbReference type="ARBA" id="ARBA00022989"/>
    </source>
</evidence>
<comment type="caution">
    <text evidence="8">The sequence shown here is derived from an EMBL/GenBank/DDBJ whole genome shotgun (WGS) entry which is preliminary data.</text>
</comment>
<gene>
    <name evidence="8" type="ORF">KOF26_12095</name>
</gene>
<reference evidence="8 9" key="1">
    <citation type="submission" date="2021-06" db="EMBL/GenBank/DDBJ databases">
        <title>Sphingomonas sp. XMGL2, whole genome shotgun sequencing project.</title>
        <authorList>
            <person name="Zhao G."/>
            <person name="Shen L."/>
        </authorList>
    </citation>
    <scope>NUCLEOTIDE SEQUENCE [LARGE SCALE GENOMIC DNA]</scope>
    <source>
        <strain evidence="8 9">XMGL2</strain>
    </source>
</reference>
<evidence type="ECO:0000256" key="3">
    <source>
        <dbReference type="ARBA" id="ARBA00022475"/>
    </source>
</evidence>
<dbReference type="RefSeq" id="WP_216325126.1">
    <property type="nucleotide sequence ID" value="NZ_JAHKRT010000006.1"/>
</dbReference>
<sequence>MDALQAIDLAKAALFLVLTIAGPMLVTSFIVGVSISLFQALTQINEMTLTFVPKLVSMGLVLLLCLPMIGQALAGFMARISSLIITG</sequence>
<evidence type="ECO:0000256" key="6">
    <source>
        <dbReference type="ARBA" id="ARBA00023136"/>
    </source>
</evidence>
<keyword evidence="5 7" id="KW-1133">Transmembrane helix</keyword>
<dbReference type="InterPro" id="IPR002191">
    <property type="entry name" value="Bac_export_3"/>
</dbReference>
<evidence type="ECO:0000256" key="1">
    <source>
        <dbReference type="ARBA" id="ARBA00004651"/>
    </source>
</evidence>
<keyword evidence="8" id="KW-0969">Cilium</keyword>
<keyword evidence="9" id="KW-1185">Reference proteome</keyword>
<protein>
    <submittedName>
        <fullName evidence="8">Flagellar biosynthetic protein FliQ</fullName>
    </submittedName>
</protein>
<keyword evidence="8" id="KW-0282">Flagellum</keyword>
<dbReference type="EMBL" id="JAHKRT010000006">
    <property type="protein sequence ID" value="MBU3078611.1"/>
    <property type="molecule type" value="Genomic_DNA"/>
</dbReference>